<feature type="transmembrane region" description="Helical" evidence="6">
    <location>
        <begin position="172"/>
        <end position="192"/>
    </location>
</feature>
<feature type="transmembrane region" description="Helical" evidence="6">
    <location>
        <begin position="331"/>
        <end position="357"/>
    </location>
</feature>
<keyword evidence="2" id="KW-0813">Transport</keyword>
<feature type="domain" description="Major facilitator superfamily (MFS) profile" evidence="7">
    <location>
        <begin position="17"/>
        <end position="420"/>
    </location>
</feature>
<dbReference type="PROSITE" id="PS50850">
    <property type="entry name" value="MFS"/>
    <property type="match status" value="1"/>
</dbReference>
<evidence type="ECO:0000256" key="4">
    <source>
        <dbReference type="ARBA" id="ARBA00022989"/>
    </source>
</evidence>
<evidence type="ECO:0000256" key="2">
    <source>
        <dbReference type="ARBA" id="ARBA00022448"/>
    </source>
</evidence>
<proteinExistence type="predicted"/>
<feature type="transmembrane region" description="Helical" evidence="6">
    <location>
        <begin position="113"/>
        <end position="134"/>
    </location>
</feature>
<evidence type="ECO:0000313" key="9">
    <source>
        <dbReference type="Proteomes" id="UP001579974"/>
    </source>
</evidence>
<dbReference type="Pfam" id="PF07690">
    <property type="entry name" value="MFS_1"/>
    <property type="match status" value="1"/>
</dbReference>
<feature type="transmembrane region" description="Helical" evidence="6">
    <location>
        <begin position="12"/>
        <end position="30"/>
    </location>
</feature>
<feature type="transmembrane region" description="Helical" evidence="6">
    <location>
        <begin position="83"/>
        <end position="101"/>
    </location>
</feature>
<dbReference type="InterPro" id="IPR020846">
    <property type="entry name" value="MFS_dom"/>
</dbReference>
<evidence type="ECO:0000256" key="3">
    <source>
        <dbReference type="ARBA" id="ARBA00022692"/>
    </source>
</evidence>
<keyword evidence="4 6" id="KW-1133">Transmembrane helix</keyword>
<dbReference type="CDD" id="cd17319">
    <property type="entry name" value="MFS_ExuT_GudP_like"/>
    <property type="match status" value="1"/>
</dbReference>
<reference evidence="8 9" key="1">
    <citation type="journal article" date="2024" name="Int. J. Mol. Sci.">
        <title>Exploration of Alicyclobacillus spp. Genome in Search of Antibiotic Resistance.</title>
        <authorList>
            <person name="Bucka-Kolendo J."/>
            <person name="Kiousi D.E."/>
            <person name="Dekowska A."/>
            <person name="Mikolajczuk-Szczyrba A."/>
            <person name="Karadedos D.M."/>
            <person name="Michael P."/>
            <person name="Galanis A."/>
            <person name="Sokolowska B."/>
        </authorList>
    </citation>
    <scope>NUCLEOTIDE SEQUENCE [LARGE SCALE GENOMIC DNA]</scope>
    <source>
        <strain evidence="8 9">KKP 3000</strain>
    </source>
</reference>
<dbReference type="PANTHER" id="PTHR43791">
    <property type="entry name" value="PERMEASE-RELATED"/>
    <property type="match status" value="1"/>
</dbReference>
<comment type="caution">
    <text evidence="8">The sequence shown here is derived from an EMBL/GenBank/DDBJ whole genome shotgun (WGS) entry which is preliminary data.</text>
</comment>
<accession>A0ABV5AGG6</accession>
<evidence type="ECO:0000256" key="5">
    <source>
        <dbReference type="ARBA" id="ARBA00023136"/>
    </source>
</evidence>
<keyword evidence="5 6" id="KW-0472">Membrane</keyword>
<feature type="transmembrane region" description="Helical" evidence="6">
    <location>
        <begin position="306"/>
        <end position="325"/>
    </location>
</feature>
<dbReference type="InterPro" id="IPR011701">
    <property type="entry name" value="MFS"/>
</dbReference>
<dbReference type="EMBL" id="JBDXSU010000010">
    <property type="protein sequence ID" value="MFB5191361.1"/>
    <property type="molecule type" value="Genomic_DNA"/>
</dbReference>
<evidence type="ECO:0000256" key="6">
    <source>
        <dbReference type="SAM" id="Phobius"/>
    </source>
</evidence>
<evidence type="ECO:0000259" key="7">
    <source>
        <dbReference type="PROSITE" id="PS50850"/>
    </source>
</evidence>
<dbReference type="Proteomes" id="UP001579974">
    <property type="component" value="Unassembled WGS sequence"/>
</dbReference>
<dbReference type="InterPro" id="IPR036259">
    <property type="entry name" value="MFS_trans_sf"/>
</dbReference>
<feature type="transmembrane region" description="Helical" evidence="6">
    <location>
        <begin position="273"/>
        <end position="297"/>
    </location>
</feature>
<evidence type="ECO:0000256" key="1">
    <source>
        <dbReference type="ARBA" id="ARBA00004651"/>
    </source>
</evidence>
<dbReference type="RefSeq" id="WP_275473974.1">
    <property type="nucleotide sequence ID" value="NZ_CP162940.1"/>
</dbReference>
<dbReference type="SUPFAM" id="SSF103473">
    <property type="entry name" value="MFS general substrate transporter"/>
    <property type="match status" value="1"/>
</dbReference>
<feature type="transmembrane region" description="Helical" evidence="6">
    <location>
        <begin position="396"/>
        <end position="415"/>
    </location>
</feature>
<dbReference type="PANTHER" id="PTHR43791:SF100">
    <property type="entry name" value="SUGAR TRANSPORTER"/>
    <property type="match status" value="1"/>
</dbReference>
<feature type="transmembrane region" description="Helical" evidence="6">
    <location>
        <begin position="50"/>
        <end position="71"/>
    </location>
</feature>
<feature type="transmembrane region" description="Helical" evidence="6">
    <location>
        <begin position="146"/>
        <end position="166"/>
    </location>
</feature>
<name>A0ABV5AGG6_9BACL</name>
<keyword evidence="9" id="KW-1185">Reference proteome</keyword>
<comment type="subcellular location">
    <subcellularLocation>
        <location evidence="1">Cell membrane</location>
        <topology evidence="1">Multi-pass membrane protein</topology>
    </subcellularLocation>
</comment>
<evidence type="ECO:0000313" key="8">
    <source>
        <dbReference type="EMBL" id="MFB5191361.1"/>
    </source>
</evidence>
<feature type="transmembrane region" description="Helical" evidence="6">
    <location>
        <begin position="241"/>
        <end position="261"/>
    </location>
</feature>
<feature type="transmembrane region" description="Helical" evidence="6">
    <location>
        <begin position="369"/>
        <end position="390"/>
    </location>
</feature>
<dbReference type="Gene3D" id="1.20.1250.20">
    <property type="entry name" value="MFS general substrate transporter like domains"/>
    <property type="match status" value="2"/>
</dbReference>
<organism evidence="8 9">
    <name type="scientific">Alicyclobacillus fastidiosus</name>
    <dbReference type="NCBI Taxonomy" id="392011"/>
    <lineage>
        <taxon>Bacteria</taxon>
        <taxon>Bacillati</taxon>
        <taxon>Bacillota</taxon>
        <taxon>Bacilli</taxon>
        <taxon>Bacillales</taxon>
        <taxon>Alicyclobacillaceae</taxon>
        <taxon>Alicyclobacillus</taxon>
    </lineage>
</organism>
<gene>
    <name evidence="8" type="ORF">KKP3000_000132</name>
</gene>
<keyword evidence="3 6" id="KW-0812">Transmembrane</keyword>
<protein>
    <submittedName>
        <fullName evidence="8">MFS transporter</fullName>
    </submittedName>
</protein>
<sequence>MKTLTAASVPKSRWVRIIPAVVLIYVVAAFDKTNISYAMAGGMSKSLSLTTTFSGLASGIFFIGYLFLQVPGGIIAERRNAKAYVAWTVVIFGLVAMLSGLAQNWWELLASRFLLGVAEGGLFPAILIILTRWFPREERGRANGFFLMNGPIAGFLGGPLGGWIMTFSNWRALFIIEGCLSFLLLAIFLPFISNRPEDDKHISEAERNYIVAKLAEEKKLVPQANMNLQVMQRVLRQPNSWKLIVVYFCMAVGIYGFSMWLPTTIENLTHTGIGMVGLLSALPNIVSMIGCFALALWADRRGNSRFWTAFGLFGFAVCLVLSTWFKGDVWLSFVFILGCGFFLHSPSGVFWTIPPMLSDADTAAAERGLINGLGNLGGFVGPFFVGWLTTVANSSVSFYSLVIFTLIGVVVTMTLPRMGSGKSSRTATTDVSHAK</sequence>